<sequence length="113" mass="11565">MNLAKSLGVAVASAALTAAGLVFAAVASADDTDSPAPFDTNGMVYNSEDPQEPTDPMNPNYWDSGQHAGSTGAETENDGPSYNNYDQNAGGTGEETGQDDFSIDHGSQEAGAF</sequence>
<feature type="compositionally biased region" description="Polar residues" evidence="1">
    <location>
        <begin position="61"/>
        <end position="89"/>
    </location>
</feature>
<dbReference type="RefSeq" id="WP_090592175.1">
    <property type="nucleotide sequence ID" value="NZ_CP104302.1"/>
</dbReference>
<dbReference type="AlphaFoldDB" id="A0A2G5P8Y9"/>
<organism evidence="3 4">
    <name type="scientific">Mycolicibacterium brumae</name>
    <dbReference type="NCBI Taxonomy" id="85968"/>
    <lineage>
        <taxon>Bacteria</taxon>
        <taxon>Bacillati</taxon>
        <taxon>Actinomycetota</taxon>
        <taxon>Actinomycetes</taxon>
        <taxon>Mycobacteriales</taxon>
        <taxon>Mycobacteriaceae</taxon>
        <taxon>Mycolicibacterium</taxon>
    </lineage>
</organism>
<protein>
    <submittedName>
        <fullName evidence="3">Uncharacterized protein</fullName>
    </submittedName>
</protein>
<comment type="caution">
    <text evidence="3">The sequence shown here is derived from an EMBL/GenBank/DDBJ whole genome shotgun (WGS) entry which is preliminary data.</text>
</comment>
<feature type="region of interest" description="Disordered" evidence="1">
    <location>
        <begin position="30"/>
        <end position="113"/>
    </location>
</feature>
<name>A0A2G5P8Y9_9MYCO</name>
<feature type="signal peptide" evidence="2">
    <location>
        <begin position="1"/>
        <end position="24"/>
    </location>
</feature>
<feature type="chain" id="PRO_5038534967" evidence="2">
    <location>
        <begin position="25"/>
        <end position="113"/>
    </location>
</feature>
<gene>
    <name evidence="3" type="ORF">CQY22_011885</name>
</gene>
<keyword evidence="4" id="KW-1185">Reference proteome</keyword>
<accession>A0A2G5P8Y9</accession>
<keyword evidence="2" id="KW-0732">Signal</keyword>
<evidence type="ECO:0000256" key="1">
    <source>
        <dbReference type="SAM" id="MobiDB-lite"/>
    </source>
</evidence>
<proteinExistence type="predicted"/>
<reference evidence="3 4" key="1">
    <citation type="journal article" date="2017" name="Infect. Genet. Evol.">
        <title>The new phylogeny of the genus Mycobacterium: The old and the news.</title>
        <authorList>
            <person name="Tortoli E."/>
            <person name="Fedrizzi T."/>
            <person name="Meehan C.J."/>
            <person name="Trovato A."/>
            <person name="Grottola A."/>
            <person name="Giacobazzi E."/>
            <person name="Serpini G.F."/>
            <person name="Tagliazucchi S."/>
            <person name="Fabio A."/>
            <person name="Bettua C."/>
            <person name="Bertorelli R."/>
            <person name="Frascaro F."/>
            <person name="De Sanctis V."/>
            <person name="Pecorari M."/>
            <person name="Jousson O."/>
            <person name="Segata N."/>
            <person name="Cirillo D.M."/>
        </authorList>
    </citation>
    <scope>NUCLEOTIDE SEQUENCE [LARGE SCALE GENOMIC DNA]</scope>
    <source>
        <strain evidence="3 4">CIP1034565</strain>
    </source>
</reference>
<evidence type="ECO:0000313" key="3">
    <source>
        <dbReference type="EMBL" id="PIB74812.1"/>
    </source>
</evidence>
<evidence type="ECO:0000256" key="2">
    <source>
        <dbReference type="SAM" id="SignalP"/>
    </source>
</evidence>
<dbReference type="Proteomes" id="UP000230551">
    <property type="component" value="Unassembled WGS sequence"/>
</dbReference>
<dbReference type="STRING" id="85968.GCA_900073015_03314"/>
<dbReference type="EMBL" id="PDCN02000014">
    <property type="protein sequence ID" value="PIB74812.1"/>
    <property type="molecule type" value="Genomic_DNA"/>
</dbReference>
<evidence type="ECO:0000313" key="4">
    <source>
        <dbReference type="Proteomes" id="UP000230551"/>
    </source>
</evidence>